<dbReference type="PANTHER" id="PTHR37535">
    <property type="entry name" value="FLUG DOMAIN PROTEIN"/>
    <property type="match status" value="1"/>
</dbReference>
<reference evidence="3 5" key="2">
    <citation type="submission" date="2018-12" db="EMBL/GenBank/DDBJ databases">
        <title>Genome of Verticillium dahliae isolate Getta Getta.</title>
        <authorList>
            <person name="Gardiner D.M."/>
        </authorList>
    </citation>
    <scope>NUCLEOTIDE SEQUENCE [LARGE SCALE GENOMIC DNA]</scope>
    <source>
        <strain evidence="3 5">Getta Getta</strain>
    </source>
</reference>
<feature type="region of interest" description="Disordered" evidence="1">
    <location>
        <begin position="619"/>
        <end position="654"/>
    </location>
</feature>
<accession>A0A2J8CH32</accession>
<dbReference type="Proteomes" id="UP000288725">
    <property type="component" value="Unassembled WGS sequence"/>
</dbReference>
<evidence type="ECO:0008006" key="6">
    <source>
        <dbReference type="Google" id="ProtNLM"/>
    </source>
</evidence>
<evidence type="ECO:0000256" key="1">
    <source>
        <dbReference type="SAM" id="MobiDB-lite"/>
    </source>
</evidence>
<dbReference type="EMBL" id="RSDZ01000212">
    <property type="protein sequence ID" value="RXG41451.1"/>
    <property type="molecule type" value="Genomic_DNA"/>
</dbReference>
<evidence type="ECO:0000313" key="3">
    <source>
        <dbReference type="EMBL" id="RXG41451.1"/>
    </source>
</evidence>
<dbReference type="PANTHER" id="PTHR37535:SF3">
    <property type="entry name" value="FLUG DOMAIN-CONTAINING PROTEIN"/>
    <property type="match status" value="1"/>
</dbReference>
<feature type="region of interest" description="Disordered" evidence="1">
    <location>
        <begin position="109"/>
        <end position="132"/>
    </location>
</feature>
<evidence type="ECO:0000313" key="2">
    <source>
        <dbReference type="EMBL" id="PNH36297.1"/>
    </source>
</evidence>
<comment type="caution">
    <text evidence="3">The sequence shown here is derived from an EMBL/GenBank/DDBJ whole genome shotgun (WGS) entry which is preliminary data.</text>
</comment>
<evidence type="ECO:0000313" key="4">
    <source>
        <dbReference type="Proteomes" id="UP000236305"/>
    </source>
</evidence>
<dbReference type="AlphaFoldDB" id="A0A2J8CH32"/>
<dbReference type="Proteomes" id="UP000236305">
    <property type="component" value="Unassembled WGS sequence"/>
</dbReference>
<dbReference type="EMBL" id="MPSH01000001">
    <property type="protein sequence ID" value="PNH36297.1"/>
    <property type="molecule type" value="Genomic_DNA"/>
</dbReference>
<dbReference type="OrthoDB" id="4485682at2759"/>
<name>A0A2J8CH32_VERDA</name>
<dbReference type="InterPro" id="IPR021842">
    <property type="entry name" value="DUF3435"/>
</dbReference>
<feature type="compositionally biased region" description="Acidic residues" evidence="1">
    <location>
        <begin position="117"/>
        <end position="132"/>
    </location>
</feature>
<protein>
    <recommendedName>
        <fullName evidence="6">FluG domain-containing protein</fullName>
    </recommendedName>
</protein>
<organism evidence="3 5">
    <name type="scientific">Verticillium dahliae</name>
    <name type="common">Verticillium wilt</name>
    <dbReference type="NCBI Taxonomy" id="27337"/>
    <lineage>
        <taxon>Eukaryota</taxon>
        <taxon>Fungi</taxon>
        <taxon>Dikarya</taxon>
        <taxon>Ascomycota</taxon>
        <taxon>Pezizomycotina</taxon>
        <taxon>Sordariomycetes</taxon>
        <taxon>Hypocreomycetidae</taxon>
        <taxon>Glomerellales</taxon>
        <taxon>Plectosphaerellaceae</taxon>
        <taxon>Verticillium</taxon>
    </lineage>
</organism>
<gene>
    <name evidence="2" type="ORF">BJF96_g577</name>
    <name evidence="3" type="ORF">VDGE_05257</name>
</gene>
<reference evidence="2 4" key="1">
    <citation type="submission" date="2017-12" db="EMBL/GenBank/DDBJ databases">
        <title>Comparative genomics yields insights into virulence evolution of Verticillium dahliae.</title>
        <authorList>
            <person name="Fan R."/>
            <person name="Armitage A.D."/>
            <person name="Cascant-Lopez E."/>
            <person name="Sobczyk M."/>
            <person name="Cockerton H.M."/>
            <person name="Harrison R.J."/>
        </authorList>
    </citation>
    <scope>NUCLEOTIDE SEQUENCE [LARGE SCALE GENOMIC DNA]</scope>
    <source>
        <strain evidence="2 4">12008</strain>
    </source>
</reference>
<proteinExistence type="predicted"/>
<feature type="compositionally biased region" description="Basic residues" evidence="1">
    <location>
        <begin position="635"/>
        <end position="654"/>
    </location>
</feature>
<evidence type="ECO:0000313" key="5">
    <source>
        <dbReference type="Proteomes" id="UP000288725"/>
    </source>
</evidence>
<dbReference type="Pfam" id="PF11917">
    <property type="entry name" value="DUF3435"/>
    <property type="match status" value="1"/>
</dbReference>
<sequence>MTGRYVDRNHAKEVYKYHRQVLIPRFGLRAPNIDGKPVVNADEVRVLSTHNIAYDTSIFPSERQRLHQAGCYLILSYTGARIAELIHNQRRKPKDGSIEELFGLKVVPSEVRPGNDGSDDEGESEEVDVAPDEDSLRLDELLCTQTIGRGRPKALCYEDISMMIVEHPVTRRLIPAMSIKFVHHKGSDNKPKPTIFSFTPTKKLIFCAVSIIIALALHDHAFDAPSLTDATRVLETKNWGPTKSTQLRWKESMKKIPVFRRFGRGGVLSKTEAMQYSQFRDALARQSLDMGSEKSWTSKFFRRGASNAVNGNAPDVVRDQMMRHDPRFAMFHGAYLNERVNFDLQNTFLEEETEDQLYRLFAHVSLTRDPRAKRDMVPPEVWADLPPDPEIVALEQQRAALKGRNYRIRGQEHEAEIRQLTERIRTLVAQREAKIVVQYRQHYFYNRSTWNIESQARGEEEEEYAEPAITLDIPERARLAEIWCKQPSDLNDDEIDQLRIEAIDTMVALCDKRETVKRNRIRDRAQTDIPIKQETPEPDAFPLLMDPAQCPSCIGDERLPCDQRRFKYCRPVVRNDHFDDQHLEERERAEQRGEPIRCDHPKCKNEKFQHLDHFRSHVHSVHGVPLRSSEQVEMRRRKKVRHQQMVSTKRRKQL</sequence>